<reference evidence="1" key="1">
    <citation type="submission" date="2014-11" db="EMBL/GenBank/DDBJ databases">
        <authorList>
            <person name="Amaro Gonzalez C."/>
        </authorList>
    </citation>
    <scope>NUCLEOTIDE SEQUENCE</scope>
</reference>
<reference evidence="1" key="2">
    <citation type="journal article" date="2015" name="Fish Shellfish Immunol.">
        <title>Early steps in the European eel (Anguilla anguilla)-Vibrio vulnificus interaction in the gills: Role of the RtxA13 toxin.</title>
        <authorList>
            <person name="Callol A."/>
            <person name="Pajuelo D."/>
            <person name="Ebbesson L."/>
            <person name="Teles M."/>
            <person name="MacKenzie S."/>
            <person name="Amaro C."/>
        </authorList>
    </citation>
    <scope>NUCLEOTIDE SEQUENCE</scope>
</reference>
<protein>
    <submittedName>
        <fullName evidence="1">Uncharacterized protein</fullName>
    </submittedName>
</protein>
<name>A0A0E9S5K5_ANGAN</name>
<organism evidence="1">
    <name type="scientific">Anguilla anguilla</name>
    <name type="common">European freshwater eel</name>
    <name type="synonym">Muraena anguilla</name>
    <dbReference type="NCBI Taxonomy" id="7936"/>
    <lineage>
        <taxon>Eukaryota</taxon>
        <taxon>Metazoa</taxon>
        <taxon>Chordata</taxon>
        <taxon>Craniata</taxon>
        <taxon>Vertebrata</taxon>
        <taxon>Euteleostomi</taxon>
        <taxon>Actinopterygii</taxon>
        <taxon>Neopterygii</taxon>
        <taxon>Teleostei</taxon>
        <taxon>Anguilliformes</taxon>
        <taxon>Anguillidae</taxon>
        <taxon>Anguilla</taxon>
    </lineage>
</organism>
<proteinExistence type="predicted"/>
<sequence length="9" mass="1113">MRCPSNLHR</sequence>
<accession>A0A0E9S5K5</accession>
<dbReference type="EMBL" id="GBXM01071863">
    <property type="protein sequence ID" value="JAH36714.1"/>
    <property type="molecule type" value="Transcribed_RNA"/>
</dbReference>
<evidence type="ECO:0000313" key="1">
    <source>
        <dbReference type="EMBL" id="JAH36714.1"/>
    </source>
</evidence>